<evidence type="ECO:0000256" key="1">
    <source>
        <dbReference type="ARBA" id="ARBA00023125"/>
    </source>
</evidence>
<comment type="caution">
    <text evidence="5">The sequence shown here is derived from an EMBL/GenBank/DDBJ whole genome shotgun (WGS) entry which is preliminary data.</text>
</comment>
<dbReference type="PROSITE" id="PS50977">
    <property type="entry name" value="HTH_TETR_2"/>
    <property type="match status" value="1"/>
</dbReference>
<proteinExistence type="predicted"/>
<evidence type="ECO:0000313" key="4">
    <source>
        <dbReference type="EMBL" id="MDY5133181.1"/>
    </source>
</evidence>
<evidence type="ECO:0000313" key="5">
    <source>
        <dbReference type="EMBL" id="MDY5155490.1"/>
    </source>
</evidence>
<sequence length="205" mass="22688">MMPKIQAPTVDEHRAMQTRKLVDAAEALLRESNGRHLSGGAVAVKAGMARNSIYRYVQSVDELRLLVLERNIPLWRAQVMQDINMNGTPAERLAEIVAACIRQSAEGSSHQWLMGLMRNSGGKPVRKEAENKVARKVASVHNFFDDMLNKCWKDLGVAHPDVWASFTRAIIVDGFKQIEHGASPAIVCSTAKNAVLLMTNEQKGD</sequence>
<keyword evidence="6" id="KW-1185">Reference proteome</keyword>
<dbReference type="InterPro" id="IPR001647">
    <property type="entry name" value="HTH_TetR"/>
</dbReference>
<feature type="DNA-binding region" description="H-T-H motif" evidence="2">
    <location>
        <begin position="38"/>
        <end position="57"/>
    </location>
</feature>
<evidence type="ECO:0000313" key="7">
    <source>
        <dbReference type="Proteomes" id="UP001281731"/>
    </source>
</evidence>
<organism evidence="5 7">
    <name type="scientific">Actinotignum urinale</name>
    <dbReference type="NCBI Taxonomy" id="190146"/>
    <lineage>
        <taxon>Bacteria</taxon>
        <taxon>Bacillati</taxon>
        <taxon>Actinomycetota</taxon>
        <taxon>Actinomycetes</taxon>
        <taxon>Actinomycetales</taxon>
        <taxon>Actinomycetaceae</taxon>
        <taxon>Actinotignum</taxon>
    </lineage>
</organism>
<evidence type="ECO:0000256" key="2">
    <source>
        <dbReference type="PROSITE-ProRule" id="PRU00335"/>
    </source>
</evidence>
<dbReference type="GO" id="GO:0003677">
    <property type="term" value="F:DNA binding"/>
    <property type="evidence" value="ECO:0007669"/>
    <property type="project" value="UniProtKB-UniRule"/>
</dbReference>
<dbReference type="Gene3D" id="1.10.357.10">
    <property type="entry name" value="Tetracycline Repressor, domain 2"/>
    <property type="match status" value="1"/>
</dbReference>
<dbReference type="EMBL" id="JAWNGA010000008">
    <property type="protein sequence ID" value="MDY5133181.1"/>
    <property type="molecule type" value="Genomic_DNA"/>
</dbReference>
<evidence type="ECO:0000259" key="3">
    <source>
        <dbReference type="PROSITE" id="PS50977"/>
    </source>
</evidence>
<dbReference type="RefSeq" id="WP_245855093.1">
    <property type="nucleotide sequence ID" value="NZ_CAMYCL010000004.1"/>
</dbReference>
<feature type="domain" description="HTH tetR-type" evidence="3">
    <location>
        <begin position="15"/>
        <end position="75"/>
    </location>
</feature>
<dbReference type="Proteomes" id="UP001281731">
    <property type="component" value="Unassembled WGS sequence"/>
</dbReference>
<reference evidence="5 6" key="1">
    <citation type="submission" date="2023-10" db="EMBL/GenBank/DDBJ databases">
        <title>Whole Genome based description of the genera Actinobaculum and Actinotignum reveals a complex phylogenetic relationship within the species included in the genus Actinotignum.</title>
        <authorList>
            <person name="Jensen C.S."/>
            <person name="Dargis R."/>
            <person name="Kemp M."/>
            <person name="Christensen J.J."/>
        </authorList>
    </citation>
    <scope>NUCLEOTIDE SEQUENCE</scope>
    <source>
        <strain evidence="5">SLA_B511</strain>
        <strain evidence="4 6">SLA_B974</strain>
    </source>
</reference>
<accession>A0AAW9HYY1</accession>
<keyword evidence="1 2" id="KW-0238">DNA-binding</keyword>
<protein>
    <submittedName>
        <fullName evidence="5">TetR/AcrR family transcriptional regulator</fullName>
    </submittedName>
</protein>
<dbReference type="AlphaFoldDB" id="A0AAW9HYY1"/>
<gene>
    <name evidence="5" type="ORF">R6G80_07130</name>
    <name evidence="4" type="ORF">R6G86_05440</name>
</gene>
<dbReference type="SUPFAM" id="SSF46689">
    <property type="entry name" value="Homeodomain-like"/>
    <property type="match status" value="1"/>
</dbReference>
<dbReference type="InterPro" id="IPR009057">
    <property type="entry name" value="Homeodomain-like_sf"/>
</dbReference>
<name>A0AAW9HYY1_9ACTO</name>
<evidence type="ECO:0000313" key="6">
    <source>
        <dbReference type="Proteomes" id="UP001275049"/>
    </source>
</evidence>
<dbReference type="EMBL" id="JAWNGC010000009">
    <property type="protein sequence ID" value="MDY5155490.1"/>
    <property type="molecule type" value="Genomic_DNA"/>
</dbReference>
<dbReference type="Proteomes" id="UP001275049">
    <property type="component" value="Unassembled WGS sequence"/>
</dbReference>